<dbReference type="Pfam" id="PF00425">
    <property type="entry name" value="Chorismate_bind"/>
    <property type="match status" value="1"/>
</dbReference>
<dbReference type="RefSeq" id="WP_310362229.1">
    <property type="nucleotide sequence ID" value="NZ_JAVDYB010000001.1"/>
</dbReference>
<dbReference type="GO" id="GO:0008483">
    <property type="term" value="F:transaminase activity"/>
    <property type="evidence" value="ECO:0007669"/>
    <property type="project" value="UniProtKB-KW"/>
</dbReference>
<dbReference type="PROSITE" id="PS51273">
    <property type="entry name" value="GATASE_TYPE_1"/>
    <property type="match status" value="1"/>
</dbReference>
<keyword evidence="2" id="KW-0315">Glutamine amidotransferase</keyword>
<reference evidence="7" key="1">
    <citation type="submission" date="2023-07" db="EMBL/GenBank/DDBJ databases">
        <title>Sequencing the genomes of 1000 actinobacteria strains.</title>
        <authorList>
            <person name="Klenk H.-P."/>
        </authorList>
    </citation>
    <scope>NUCLEOTIDE SEQUENCE</scope>
    <source>
        <strain evidence="7">DSM 44707</strain>
    </source>
</reference>
<dbReference type="InterPro" id="IPR029062">
    <property type="entry name" value="Class_I_gatase-like"/>
</dbReference>
<evidence type="ECO:0000256" key="3">
    <source>
        <dbReference type="ARBA" id="ARBA00023239"/>
    </source>
</evidence>
<dbReference type="EC" id="4.1.3.27" evidence="1"/>
<dbReference type="Gene3D" id="3.40.50.880">
    <property type="match status" value="1"/>
</dbReference>
<dbReference type="InterPro" id="IPR006221">
    <property type="entry name" value="TrpG/PapA_dom"/>
</dbReference>
<evidence type="ECO:0000256" key="2">
    <source>
        <dbReference type="ARBA" id="ARBA00022962"/>
    </source>
</evidence>
<dbReference type="PRINTS" id="PR00099">
    <property type="entry name" value="CPSGATASE"/>
</dbReference>
<evidence type="ECO:0000259" key="6">
    <source>
        <dbReference type="Pfam" id="PF00425"/>
    </source>
</evidence>
<dbReference type="PRINTS" id="PR00097">
    <property type="entry name" value="ANTSNTHASEII"/>
</dbReference>
<gene>
    <name evidence="7" type="ORF">J2S41_000399</name>
</gene>
<feature type="domain" description="Glutamine amidotransferase" evidence="5">
    <location>
        <begin position="421"/>
        <end position="593"/>
    </location>
</feature>
<dbReference type="EMBL" id="JAVDYB010000001">
    <property type="protein sequence ID" value="MDR7273621.1"/>
    <property type="molecule type" value="Genomic_DNA"/>
</dbReference>
<comment type="caution">
    <text evidence="7">The sequence shown here is derived from an EMBL/GenBank/DDBJ whole genome shotgun (WGS) entry which is preliminary data.</text>
</comment>
<keyword evidence="8" id="KW-1185">Reference proteome</keyword>
<evidence type="ECO:0000259" key="5">
    <source>
        <dbReference type="Pfam" id="PF00117"/>
    </source>
</evidence>
<dbReference type="Proteomes" id="UP001183643">
    <property type="component" value="Unassembled WGS sequence"/>
</dbReference>
<dbReference type="PANTHER" id="PTHR11236:SF49">
    <property type="entry name" value="ANTHRANILATE SYNTHASE COMPONENT 1"/>
    <property type="match status" value="1"/>
</dbReference>
<evidence type="ECO:0000313" key="8">
    <source>
        <dbReference type="Proteomes" id="UP001183643"/>
    </source>
</evidence>
<dbReference type="Pfam" id="PF00117">
    <property type="entry name" value="GATase"/>
    <property type="match status" value="1"/>
</dbReference>
<evidence type="ECO:0000313" key="7">
    <source>
        <dbReference type="EMBL" id="MDR7273621.1"/>
    </source>
</evidence>
<evidence type="ECO:0000256" key="4">
    <source>
        <dbReference type="ARBA" id="ARBA00047683"/>
    </source>
</evidence>
<dbReference type="InterPro" id="IPR019999">
    <property type="entry name" value="Anth_synth_I-like"/>
</dbReference>
<dbReference type="Gene3D" id="3.60.120.10">
    <property type="entry name" value="Anthranilate synthase"/>
    <property type="match status" value="1"/>
</dbReference>
<dbReference type="InterPro" id="IPR017926">
    <property type="entry name" value="GATASE"/>
</dbReference>
<accession>A0AAE3YKR8</accession>
<dbReference type="SUPFAM" id="SSF56322">
    <property type="entry name" value="ADC synthase"/>
    <property type="match status" value="1"/>
</dbReference>
<evidence type="ECO:0000256" key="1">
    <source>
        <dbReference type="ARBA" id="ARBA00012266"/>
    </source>
</evidence>
<feature type="domain" description="Chorismate-utilising enzyme C-terminal" evidence="6">
    <location>
        <begin position="100"/>
        <end position="356"/>
    </location>
</feature>
<dbReference type="PRINTS" id="PR00096">
    <property type="entry name" value="GATASE"/>
</dbReference>
<protein>
    <recommendedName>
        <fullName evidence="1">anthranilate synthase</fullName>
        <ecNumber evidence="1">4.1.3.27</ecNumber>
    </recommendedName>
</protein>
<dbReference type="GO" id="GO:0000162">
    <property type="term" value="P:L-tryptophan biosynthetic process"/>
    <property type="evidence" value="ECO:0007669"/>
    <property type="project" value="TreeGrafter"/>
</dbReference>
<dbReference type="GO" id="GO:0004049">
    <property type="term" value="F:anthranilate synthase activity"/>
    <property type="evidence" value="ECO:0007669"/>
    <property type="project" value="UniProtKB-EC"/>
</dbReference>
<dbReference type="SUPFAM" id="SSF52317">
    <property type="entry name" value="Class I glutamine amidotransferase-like"/>
    <property type="match status" value="1"/>
</dbReference>
<name>A0AAE3YKR8_9ACTN</name>
<sequence length="610" mass="66270">MDNAWGAPFALLCRGGAVEFLTGQRLDVAEINDLPADRDILTVLPYRQLSERGFACHDDGMPLLAFAVESRDAVPVDTFLSGAPDRPVTLTGGHFDVADDDYAAIVRAVVRDEIGTGQGSNFVVKRSFRARVDGFSREAAIALFARLLGRETGAYWTFLVHLDGRTLIGASPERHVSLHGGVATMNPISGTYRYPPGGAERDGLLAFLRDAKETDELSMVVDEELKMMAAVCERGGHVIGPELREMAHLAHTEYLVAGTTTLDARDVLRLTMFAPTVTGSPLENACRAIRRHEPVGRGYYGGVLALLTRDGKRSEMDSAILIRTAEITGDELSIGVGATLVRGSDPDSEAAETRAKAAALLDALTAPPRRRTGTRRRFAGDPEVRAALAARNEALAPYWLDPRRPGTTGTGSLASDQRIAVVDGEDTFTEMLATQVRSLGPKVEVIRYDEPFNPDAFDLTVIGPGPGDPGDTDDPKISTLRRLTHGLLNAGRPFLAVCLGHQVLSTVLGLPLVRKDVPYQGTQLRIDLFGEPARVGFYNTFTAREAREVIHSPLTPDPVRVCRDPVTHDVYALRGRRFRSFQFHPESVLSPDGLPAVRAALSRLLLSRTR</sequence>
<organism evidence="7 8">
    <name type="scientific">Catenuloplanes atrovinosus</name>
    <dbReference type="NCBI Taxonomy" id="137266"/>
    <lineage>
        <taxon>Bacteria</taxon>
        <taxon>Bacillati</taxon>
        <taxon>Actinomycetota</taxon>
        <taxon>Actinomycetes</taxon>
        <taxon>Micromonosporales</taxon>
        <taxon>Micromonosporaceae</taxon>
        <taxon>Catenuloplanes</taxon>
    </lineage>
</organism>
<comment type="catalytic activity">
    <reaction evidence="4">
        <text>chorismate + L-glutamine = anthranilate + pyruvate + L-glutamate + H(+)</text>
        <dbReference type="Rhea" id="RHEA:21732"/>
        <dbReference type="ChEBI" id="CHEBI:15361"/>
        <dbReference type="ChEBI" id="CHEBI:15378"/>
        <dbReference type="ChEBI" id="CHEBI:16567"/>
        <dbReference type="ChEBI" id="CHEBI:29748"/>
        <dbReference type="ChEBI" id="CHEBI:29985"/>
        <dbReference type="ChEBI" id="CHEBI:58359"/>
        <dbReference type="EC" id="4.1.3.27"/>
    </reaction>
</comment>
<proteinExistence type="predicted"/>
<keyword evidence="7" id="KW-0032">Aminotransferase</keyword>
<dbReference type="AlphaFoldDB" id="A0AAE3YKR8"/>
<keyword evidence="3" id="KW-0456">Lyase</keyword>
<dbReference type="CDD" id="cd01743">
    <property type="entry name" value="GATase1_Anthranilate_Synthase"/>
    <property type="match status" value="1"/>
</dbReference>
<dbReference type="InterPro" id="IPR005801">
    <property type="entry name" value="ADC_synthase"/>
</dbReference>
<dbReference type="PANTHER" id="PTHR11236">
    <property type="entry name" value="AMINOBENZOATE/ANTHRANILATE SYNTHASE"/>
    <property type="match status" value="1"/>
</dbReference>
<dbReference type="InterPro" id="IPR015890">
    <property type="entry name" value="Chorismate_C"/>
</dbReference>
<keyword evidence="7" id="KW-0808">Transferase</keyword>